<reference evidence="1 3" key="2">
    <citation type="journal article" date="2018" name="Plant J.">
        <title>The Physcomitrella patens chromosome-scale assembly reveals moss genome structure and evolution.</title>
        <authorList>
            <person name="Lang D."/>
            <person name="Ullrich K.K."/>
            <person name="Murat F."/>
            <person name="Fuchs J."/>
            <person name="Jenkins J."/>
            <person name="Haas F.B."/>
            <person name="Piednoel M."/>
            <person name="Gundlach H."/>
            <person name="Van Bel M."/>
            <person name="Meyberg R."/>
            <person name="Vives C."/>
            <person name="Morata J."/>
            <person name="Symeonidi A."/>
            <person name="Hiss M."/>
            <person name="Muchero W."/>
            <person name="Kamisugi Y."/>
            <person name="Saleh O."/>
            <person name="Blanc G."/>
            <person name="Decker E.L."/>
            <person name="van Gessel N."/>
            <person name="Grimwood J."/>
            <person name="Hayes R.D."/>
            <person name="Graham S.W."/>
            <person name="Gunter L.E."/>
            <person name="McDaniel S.F."/>
            <person name="Hoernstein S.N.W."/>
            <person name="Larsson A."/>
            <person name="Li F.W."/>
            <person name="Perroud P.F."/>
            <person name="Phillips J."/>
            <person name="Ranjan P."/>
            <person name="Rokshar D.S."/>
            <person name="Rothfels C.J."/>
            <person name="Schneider L."/>
            <person name="Shu S."/>
            <person name="Stevenson D.W."/>
            <person name="Thummler F."/>
            <person name="Tillich M."/>
            <person name="Villarreal Aguilar J.C."/>
            <person name="Widiez T."/>
            <person name="Wong G.K."/>
            <person name="Wymore A."/>
            <person name="Zhang Y."/>
            <person name="Zimmer A.D."/>
            <person name="Quatrano R.S."/>
            <person name="Mayer K.F.X."/>
            <person name="Goodstein D."/>
            <person name="Casacuberta J.M."/>
            <person name="Vandepoele K."/>
            <person name="Reski R."/>
            <person name="Cuming A.C."/>
            <person name="Tuskan G.A."/>
            <person name="Maumus F."/>
            <person name="Salse J."/>
            <person name="Schmutz J."/>
            <person name="Rensing S.A."/>
        </authorList>
    </citation>
    <scope>NUCLEOTIDE SEQUENCE [LARGE SCALE GENOMIC DNA]</scope>
    <source>
        <strain evidence="2 3">cv. Gransden 2004</strain>
    </source>
</reference>
<protein>
    <submittedName>
        <fullName evidence="1 2">Uncharacterized protein</fullName>
    </submittedName>
</protein>
<reference evidence="2" key="3">
    <citation type="submission" date="2020-12" db="UniProtKB">
        <authorList>
            <consortium name="EnsemblPlants"/>
        </authorList>
    </citation>
    <scope>IDENTIFICATION</scope>
</reference>
<dbReference type="InParanoid" id="A9T950"/>
<reference evidence="1 3" key="1">
    <citation type="journal article" date="2008" name="Science">
        <title>The Physcomitrella genome reveals evolutionary insights into the conquest of land by plants.</title>
        <authorList>
            <person name="Rensing S."/>
            <person name="Lang D."/>
            <person name="Zimmer A."/>
            <person name="Terry A."/>
            <person name="Salamov A."/>
            <person name="Shapiro H."/>
            <person name="Nishiyama T."/>
            <person name="Perroud P.-F."/>
            <person name="Lindquist E."/>
            <person name="Kamisugi Y."/>
            <person name="Tanahashi T."/>
            <person name="Sakakibara K."/>
            <person name="Fujita T."/>
            <person name="Oishi K."/>
            <person name="Shin-I T."/>
            <person name="Kuroki Y."/>
            <person name="Toyoda A."/>
            <person name="Suzuki Y."/>
            <person name="Hashimoto A."/>
            <person name="Yamaguchi K."/>
            <person name="Sugano A."/>
            <person name="Kohara Y."/>
            <person name="Fujiyama A."/>
            <person name="Anterola A."/>
            <person name="Aoki S."/>
            <person name="Ashton N."/>
            <person name="Barbazuk W.B."/>
            <person name="Barker E."/>
            <person name="Bennetzen J."/>
            <person name="Bezanilla M."/>
            <person name="Blankenship R."/>
            <person name="Cho S.H."/>
            <person name="Dutcher S."/>
            <person name="Estelle M."/>
            <person name="Fawcett J.A."/>
            <person name="Gundlach H."/>
            <person name="Hanada K."/>
            <person name="Heyl A."/>
            <person name="Hicks K.A."/>
            <person name="Hugh J."/>
            <person name="Lohr M."/>
            <person name="Mayer K."/>
            <person name="Melkozernov A."/>
            <person name="Murata T."/>
            <person name="Nelson D."/>
            <person name="Pils B."/>
            <person name="Prigge M."/>
            <person name="Reiss B."/>
            <person name="Renner T."/>
            <person name="Rombauts S."/>
            <person name="Rushton P."/>
            <person name="Sanderfoot A."/>
            <person name="Schween G."/>
            <person name="Shiu S.-H."/>
            <person name="Stueber K."/>
            <person name="Theodoulou F.L."/>
            <person name="Tu H."/>
            <person name="Van de Peer Y."/>
            <person name="Verrier P.J."/>
            <person name="Waters E."/>
            <person name="Wood A."/>
            <person name="Yang L."/>
            <person name="Cove D."/>
            <person name="Cuming A."/>
            <person name="Hasebe M."/>
            <person name="Lucas S."/>
            <person name="Mishler D.B."/>
            <person name="Reski R."/>
            <person name="Grigoriev I."/>
            <person name="Quatrano R.S."/>
            <person name="Boore J.L."/>
        </authorList>
    </citation>
    <scope>NUCLEOTIDE SEQUENCE [LARGE SCALE GENOMIC DNA]</scope>
    <source>
        <strain evidence="2 3">cv. Gransden 2004</strain>
    </source>
</reference>
<organism evidence="1">
    <name type="scientific">Physcomitrium patens</name>
    <name type="common">Spreading-leaved earth moss</name>
    <name type="synonym">Physcomitrella patens</name>
    <dbReference type="NCBI Taxonomy" id="3218"/>
    <lineage>
        <taxon>Eukaryota</taxon>
        <taxon>Viridiplantae</taxon>
        <taxon>Streptophyta</taxon>
        <taxon>Embryophyta</taxon>
        <taxon>Bryophyta</taxon>
        <taxon>Bryophytina</taxon>
        <taxon>Bryopsida</taxon>
        <taxon>Funariidae</taxon>
        <taxon>Funariales</taxon>
        <taxon>Funariaceae</taxon>
        <taxon>Physcomitrium</taxon>
    </lineage>
</organism>
<dbReference type="AlphaFoldDB" id="A9T950"/>
<accession>A9T950</accession>
<keyword evidence="3" id="KW-1185">Reference proteome</keyword>
<name>A9T950_PHYPA</name>
<dbReference type="Gramene" id="Pp3c20_3390V3.1">
    <property type="protein sequence ID" value="Pp3c20_3390V3.1"/>
    <property type="gene ID" value="Pp3c20_3390"/>
</dbReference>
<dbReference type="EnsemblPlants" id="Pp3c20_3390V3.1">
    <property type="protein sequence ID" value="Pp3c20_3390V3.1"/>
    <property type="gene ID" value="Pp3c20_3390"/>
</dbReference>
<evidence type="ECO:0000313" key="2">
    <source>
        <dbReference type="EnsemblPlants" id="Pp3c20_3390V3.1"/>
    </source>
</evidence>
<dbReference type="EMBL" id="ABEU02000020">
    <property type="protein sequence ID" value="PNR32717.1"/>
    <property type="molecule type" value="Genomic_DNA"/>
</dbReference>
<evidence type="ECO:0000313" key="3">
    <source>
        <dbReference type="Proteomes" id="UP000006727"/>
    </source>
</evidence>
<dbReference type="HOGENOM" id="CLU_1296259_0_0_1"/>
<proteinExistence type="predicted"/>
<dbReference type="STRING" id="3218.A9T950"/>
<dbReference type="Proteomes" id="UP000006727">
    <property type="component" value="Chromosome 20"/>
</dbReference>
<evidence type="ECO:0000313" key="1">
    <source>
        <dbReference type="EMBL" id="PNR32717.1"/>
    </source>
</evidence>
<gene>
    <name evidence="1" type="ORF">PHYPA_024659</name>
</gene>
<sequence>MTTISFYLWQSSGMRLQPVERDLYKPCLVRNVSHFNSNITDVDLEKENAMKYRTVYDHADWRRHRSGWRYIGHLASKPSTRVIRALGTPVLSLTSVATLIVGYNEAVTAQRMLSWMPVFYWSPLPLSLTYTCLFFVPCVPIQAPELLELRCDVSIYVKSAMAEDANIRLDLSTLLEKEELEALVRAPIDAFTTYRSHPRLCTTPKWKKPGNTS</sequence>
<dbReference type="PaxDb" id="3218-PP1S187_9V6.1"/>